<evidence type="ECO:0000256" key="2">
    <source>
        <dbReference type="ARBA" id="ARBA00009458"/>
    </source>
</evidence>
<dbReference type="EMBL" id="CATQJA010002651">
    <property type="protein sequence ID" value="CAJ0577637.1"/>
    <property type="molecule type" value="Genomic_DNA"/>
</dbReference>
<feature type="short sequence motif" description="BH4" evidence="5">
    <location>
        <begin position="53"/>
        <end position="72"/>
    </location>
</feature>
<protein>
    <recommendedName>
        <fullName evidence="7">Apoptosis regulator Bcl-2 family BH4 domain-containing protein</fullName>
    </recommendedName>
</protein>
<keyword evidence="3 5" id="KW-0053">Apoptosis</keyword>
<evidence type="ECO:0000256" key="6">
    <source>
        <dbReference type="SAM" id="Phobius"/>
    </source>
</evidence>
<sequence>MTEIDPGPITLREEERSSLHRSVDPSVAIDDKHVTTRRKVVYDFDYEDPRLRMEGFVVDYFSWRIAESGGDWYDQPEQGETQPEYKIVRKVCQIFERRFQEEIRRCAAPLIESPSQTFQKYCTVVEKFINTANQSDGVMSYGRLIGLLAFSGYLAAMLANTGHRHEISQVSLYTSKYIQSRINATWADEHLSWADFMETSKASLLEREAQQNSDGHLARWGIVAAAVVGVMVSVSLLLNKRH</sequence>
<keyword evidence="9" id="KW-1185">Reference proteome</keyword>
<keyword evidence="6" id="KW-0812">Transmembrane</keyword>
<dbReference type="InterPro" id="IPR026298">
    <property type="entry name" value="Bcl-2_fam"/>
</dbReference>
<organism evidence="8 9">
    <name type="scientific">Mesorhabditis spiculigera</name>
    <dbReference type="NCBI Taxonomy" id="96644"/>
    <lineage>
        <taxon>Eukaryota</taxon>
        <taxon>Metazoa</taxon>
        <taxon>Ecdysozoa</taxon>
        <taxon>Nematoda</taxon>
        <taxon>Chromadorea</taxon>
        <taxon>Rhabditida</taxon>
        <taxon>Rhabditina</taxon>
        <taxon>Rhabditomorpha</taxon>
        <taxon>Rhabditoidea</taxon>
        <taxon>Rhabditidae</taxon>
        <taxon>Mesorhabditinae</taxon>
        <taxon>Mesorhabditis</taxon>
    </lineage>
</organism>
<feature type="domain" description="Apoptosis regulator Bcl-2 family BH4" evidence="7">
    <location>
        <begin position="53"/>
        <end position="72"/>
    </location>
</feature>
<dbReference type="InterPro" id="IPR002475">
    <property type="entry name" value="Bcl2-like"/>
</dbReference>
<evidence type="ECO:0000259" key="7">
    <source>
        <dbReference type="PROSITE" id="PS50063"/>
    </source>
</evidence>
<dbReference type="GO" id="GO:0051400">
    <property type="term" value="F:BH domain binding"/>
    <property type="evidence" value="ECO:0007669"/>
    <property type="project" value="TreeGrafter"/>
</dbReference>
<reference evidence="8" key="1">
    <citation type="submission" date="2023-06" db="EMBL/GenBank/DDBJ databases">
        <authorList>
            <person name="Delattre M."/>
        </authorList>
    </citation>
    <scope>NUCLEOTIDE SEQUENCE</scope>
    <source>
        <strain evidence="8">AF72</strain>
    </source>
</reference>
<proteinExistence type="inferred from homology"/>
<accession>A0AA36G483</accession>
<keyword evidence="4 6" id="KW-0472">Membrane</keyword>
<dbReference type="PROSITE" id="PS50063">
    <property type="entry name" value="BH4_2"/>
    <property type="match status" value="1"/>
</dbReference>
<feature type="non-terminal residue" evidence="8">
    <location>
        <position position="242"/>
    </location>
</feature>
<dbReference type="PANTHER" id="PTHR11256">
    <property type="entry name" value="BCL-2 RELATED"/>
    <property type="match status" value="1"/>
</dbReference>
<evidence type="ECO:0000313" key="8">
    <source>
        <dbReference type="EMBL" id="CAJ0577637.1"/>
    </source>
</evidence>
<dbReference type="InterPro" id="IPR003093">
    <property type="entry name" value="Bcl2_BH4"/>
</dbReference>
<feature type="transmembrane region" description="Helical" evidence="6">
    <location>
        <begin position="217"/>
        <end position="238"/>
    </location>
</feature>
<dbReference type="CDD" id="cd06845">
    <property type="entry name" value="Bcl-2_like"/>
    <property type="match status" value="1"/>
</dbReference>
<evidence type="ECO:0000256" key="3">
    <source>
        <dbReference type="ARBA" id="ARBA00022703"/>
    </source>
</evidence>
<dbReference type="Pfam" id="PF00452">
    <property type="entry name" value="Bcl-2"/>
    <property type="match status" value="1"/>
</dbReference>
<dbReference type="PROSITE" id="PS50062">
    <property type="entry name" value="BCL2_FAMILY"/>
    <property type="match status" value="1"/>
</dbReference>
<dbReference type="SUPFAM" id="SSF56854">
    <property type="entry name" value="Bcl-2 inhibitors of programmed cell death"/>
    <property type="match status" value="1"/>
</dbReference>
<evidence type="ECO:0000256" key="5">
    <source>
        <dbReference type="PROSITE-ProRule" id="PRU00025"/>
    </source>
</evidence>
<dbReference type="InterPro" id="IPR036834">
    <property type="entry name" value="Bcl-2-like_sf"/>
</dbReference>
<dbReference type="SMART" id="SM00337">
    <property type="entry name" value="BCL"/>
    <property type="match status" value="1"/>
</dbReference>
<dbReference type="InterPro" id="IPR046371">
    <property type="entry name" value="Bcl-2_BH1-3"/>
</dbReference>
<keyword evidence="6" id="KW-1133">Transmembrane helix</keyword>
<evidence type="ECO:0000256" key="4">
    <source>
        <dbReference type="ARBA" id="ARBA00023136"/>
    </source>
</evidence>
<dbReference type="Gene3D" id="1.10.437.10">
    <property type="entry name" value="Blc2-like"/>
    <property type="match status" value="1"/>
</dbReference>
<evidence type="ECO:0000313" key="9">
    <source>
        <dbReference type="Proteomes" id="UP001177023"/>
    </source>
</evidence>
<dbReference type="GO" id="GO:0008630">
    <property type="term" value="P:intrinsic apoptotic signaling pathway in response to DNA damage"/>
    <property type="evidence" value="ECO:0007669"/>
    <property type="project" value="TreeGrafter"/>
</dbReference>
<dbReference type="Proteomes" id="UP001177023">
    <property type="component" value="Unassembled WGS sequence"/>
</dbReference>
<dbReference type="PANTHER" id="PTHR11256:SF50">
    <property type="entry name" value="APOPTOSIS REGULATOR CED-9"/>
    <property type="match status" value="1"/>
</dbReference>
<dbReference type="AlphaFoldDB" id="A0AA36G483"/>
<dbReference type="GO" id="GO:0042981">
    <property type="term" value="P:regulation of apoptotic process"/>
    <property type="evidence" value="ECO:0007669"/>
    <property type="project" value="InterPro"/>
</dbReference>
<dbReference type="GO" id="GO:0097192">
    <property type="term" value="P:extrinsic apoptotic signaling pathway in absence of ligand"/>
    <property type="evidence" value="ECO:0007669"/>
    <property type="project" value="TreeGrafter"/>
</dbReference>
<gene>
    <name evidence="8" type="ORF">MSPICULIGERA_LOCUS15907</name>
</gene>
<comment type="caution">
    <text evidence="8">The sequence shown here is derived from an EMBL/GenBank/DDBJ whole genome shotgun (WGS) entry which is preliminary data.</text>
</comment>
<dbReference type="GO" id="GO:0005741">
    <property type="term" value="C:mitochondrial outer membrane"/>
    <property type="evidence" value="ECO:0007669"/>
    <property type="project" value="TreeGrafter"/>
</dbReference>
<comment type="similarity">
    <text evidence="2">Belongs to the Bcl-2 family.</text>
</comment>
<comment type="subcellular location">
    <subcellularLocation>
        <location evidence="1">Membrane</location>
    </subcellularLocation>
</comment>
<evidence type="ECO:0000256" key="1">
    <source>
        <dbReference type="ARBA" id="ARBA00004370"/>
    </source>
</evidence>
<name>A0AA36G483_9BILA</name>
<dbReference type="GO" id="GO:0001836">
    <property type="term" value="P:release of cytochrome c from mitochondria"/>
    <property type="evidence" value="ECO:0007669"/>
    <property type="project" value="TreeGrafter"/>
</dbReference>